<dbReference type="OrthoDB" id="9812708at2"/>
<dbReference type="SMART" id="SM00248">
    <property type="entry name" value="ANK"/>
    <property type="match status" value="3"/>
</dbReference>
<reference evidence="4 5" key="1">
    <citation type="submission" date="2016-06" db="EMBL/GenBank/DDBJ databases">
        <authorList>
            <person name="Kjaerup R.B."/>
            <person name="Dalgaard T.S."/>
            <person name="Juul-Madsen H.R."/>
        </authorList>
    </citation>
    <scope>NUCLEOTIDE SEQUENCE [LARGE SCALE GENOMIC DNA]</scope>
    <source>
        <strain evidence="4 5">1165133.8</strain>
    </source>
</reference>
<proteinExistence type="predicted"/>
<dbReference type="PANTHER" id="PTHR24134">
    <property type="entry name" value="ANKYRIN REPEAT-CONTAINING PROTEIN DDB_G0279043"/>
    <property type="match status" value="1"/>
</dbReference>
<sequence length="143" mass="15258">MDVHQRDQAGRTPLHYAAVDNKVDDVNALIAAGAEIDAREDTGQFTPLMFAAQNDDNIDVVKALVQAGANVNLTNSKGQTPLFIATASPGYHGTRGAEIIRYLLDHGADPNIPNSNGNTPLSLAKRGDDKFGRRTAFGSLLDD</sequence>
<dbReference type="PROSITE" id="PS50088">
    <property type="entry name" value="ANK_REPEAT"/>
    <property type="match status" value="3"/>
</dbReference>
<accession>A0A1A3NTN9</accession>
<feature type="repeat" description="ANK" evidence="3">
    <location>
        <begin position="9"/>
        <end position="41"/>
    </location>
</feature>
<dbReference type="SUPFAM" id="SSF48403">
    <property type="entry name" value="Ankyrin repeat"/>
    <property type="match status" value="1"/>
</dbReference>
<keyword evidence="2 3" id="KW-0040">ANK repeat</keyword>
<feature type="repeat" description="ANK" evidence="3">
    <location>
        <begin position="77"/>
        <end position="115"/>
    </location>
</feature>
<gene>
    <name evidence="4" type="ORF">A5634_03530</name>
</gene>
<protein>
    <submittedName>
        <fullName evidence="4">Uncharacterized protein</fullName>
    </submittedName>
</protein>
<dbReference type="Gene3D" id="1.25.40.20">
    <property type="entry name" value="Ankyrin repeat-containing domain"/>
    <property type="match status" value="1"/>
</dbReference>
<dbReference type="PANTHER" id="PTHR24134:SF9">
    <property type="entry name" value="ANKYRIN REPEAT AND SOCS BOX PROTEIN 8"/>
    <property type="match status" value="1"/>
</dbReference>
<organism evidence="4 5">
    <name type="scientific">Mycobacterium asiaticum</name>
    <dbReference type="NCBI Taxonomy" id="1790"/>
    <lineage>
        <taxon>Bacteria</taxon>
        <taxon>Bacillati</taxon>
        <taxon>Actinomycetota</taxon>
        <taxon>Actinomycetes</taxon>
        <taxon>Mycobacteriales</taxon>
        <taxon>Mycobacteriaceae</taxon>
        <taxon>Mycobacterium</taxon>
    </lineage>
</organism>
<dbReference type="EMBL" id="LZLS01000156">
    <property type="protein sequence ID" value="OBK24409.1"/>
    <property type="molecule type" value="Genomic_DNA"/>
</dbReference>
<evidence type="ECO:0000256" key="3">
    <source>
        <dbReference type="PROSITE-ProRule" id="PRU00023"/>
    </source>
</evidence>
<name>A0A1A3NTN9_MYCAS</name>
<evidence type="ECO:0000313" key="4">
    <source>
        <dbReference type="EMBL" id="OBK24409.1"/>
    </source>
</evidence>
<evidence type="ECO:0000256" key="2">
    <source>
        <dbReference type="ARBA" id="ARBA00023043"/>
    </source>
</evidence>
<feature type="repeat" description="ANK" evidence="3">
    <location>
        <begin position="43"/>
        <end position="76"/>
    </location>
</feature>
<dbReference type="InterPro" id="IPR002110">
    <property type="entry name" value="Ankyrin_rpt"/>
</dbReference>
<dbReference type="PROSITE" id="PS50297">
    <property type="entry name" value="ANK_REP_REGION"/>
    <property type="match status" value="3"/>
</dbReference>
<evidence type="ECO:0000256" key="1">
    <source>
        <dbReference type="ARBA" id="ARBA00022737"/>
    </source>
</evidence>
<dbReference type="AlphaFoldDB" id="A0A1A3NTN9"/>
<dbReference type="PRINTS" id="PR01415">
    <property type="entry name" value="ANKYRIN"/>
</dbReference>
<dbReference type="Pfam" id="PF00023">
    <property type="entry name" value="Ank"/>
    <property type="match status" value="1"/>
</dbReference>
<dbReference type="InterPro" id="IPR036770">
    <property type="entry name" value="Ankyrin_rpt-contain_sf"/>
</dbReference>
<comment type="caution">
    <text evidence="4">The sequence shown here is derived from an EMBL/GenBank/DDBJ whole genome shotgun (WGS) entry which is preliminary data.</text>
</comment>
<dbReference type="RefSeq" id="WP_065145179.1">
    <property type="nucleotide sequence ID" value="NZ_LZLS01000156.1"/>
</dbReference>
<evidence type="ECO:0000313" key="5">
    <source>
        <dbReference type="Proteomes" id="UP000093928"/>
    </source>
</evidence>
<dbReference type="Proteomes" id="UP000093928">
    <property type="component" value="Unassembled WGS sequence"/>
</dbReference>
<dbReference type="Pfam" id="PF12796">
    <property type="entry name" value="Ank_2"/>
    <property type="match status" value="1"/>
</dbReference>
<keyword evidence="1" id="KW-0677">Repeat</keyword>